<reference evidence="2 3" key="1">
    <citation type="submission" date="2014-04" db="EMBL/GenBank/DDBJ databases">
        <title>Evolutionary Origins and Diversification of the Mycorrhizal Mutualists.</title>
        <authorList>
            <consortium name="DOE Joint Genome Institute"/>
            <consortium name="Mycorrhizal Genomics Consortium"/>
            <person name="Kohler A."/>
            <person name="Kuo A."/>
            <person name="Nagy L.G."/>
            <person name="Floudas D."/>
            <person name="Copeland A."/>
            <person name="Barry K.W."/>
            <person name="Cichocki N."/>
            <person name="Veneault-Fourrey C."/>
            <person name="LaButti K."/>
            <person name="Lindquist E.A."/>
            <person name="Lipzen A."/>
            <person name="Lundell T."/>
            <person name="Morin E."/>
            <person name="Murat C."/>
            <person name="Riley R."/>
            <person name="Ohm R."/>
            <person name="Sun H."/>
            <person name="Tunlid A."/>
            <person name="Henrissat B."/>
            <person name="Grigoriev I.V."/>
            <person name="Hibbett D.S."/>
            <person name="Martin F."/>
        </authorList>
    </citation>
    <scope>NUCLEOTIDE SEQUENCE [LARGE SCALE GENOMIC DNA]</scope>
    <source>
        <strain evidence="2 3">FD-317 M1</strain>
    </source>
</reference>
<evidence type="ECO:0000313" key="3">
    <source>
        <dbReference type="Proteomes" id="UP000053593"/>
    </source>
</evidence>
<keyword evidence="3" id="KW-1185">Reference proteome</keyword>
<protein>
    <submittedName>
        <fullName evidence="2">Uncharacterized protein</fullName>
    </submittedName>
</protein>
<dbReference type="OrthoDB" id="3070003at2759"/>
<organism evidence="2 3">
    <name type="scientific">Collybiopsis luxurians FD-317 M1</name>
    <dbReference type="NCBI Taxonomy" id="944289"/>
    <lineage>
        <taxon>Eukaryota</taxon>
        <taxon>Fungi</taxon>
        <taxon>Dikarya</taxon>
        <taxon>Basidiomycota</taxon>
        <taxon>Agaricomycotina</taxon>
        <taxon>Agaricomycetes</taxon>
        <taxon>Agaricomycetidae</taxon>
        <taxon>Agaricales</taxon>
        <taxon>Marasmiineae</taxon>
        <taxon>Omphalotaceae</taxon>
        <taxon>Collybiopsis</taxon>
        <taxon>Collybiopsis luxurians</taxon>
    </lineage>
</organism>
<gene>
    <name evidence="2" type="ORF">GYMLUDRAFT_459601</name>
</gene>
<dbReference type="Proteomes" id="UP000053593">
    <property type="component" value="Unassembled WGS sequence"/>
</dbReference>
<dbReference type="HOGENOM" id="CLU_1384305_0_0_1"/>
<feature type="compositionally biased region" description="Polar residues" evidence="1">
    <location>
        <begin position="154"/>
        <end position="187"/>
    </location>
</feature>
<feature type="compositionally biased region" description="Low complexity" evidence="1">
    <location>
        <begin position="102"/>
        <end position="113"/>
    </location>
</feature>
<feature type="compositionally biased region" description="Low complexity" evidence="1">
    <location>
        <begin position="188"/>
        <end position="197"/>
    </location>
</feature>
<dbReference type="AlphaFoldDB" id="A0A0D0AK26"/>
<evidence type="ECO:0000256" key="1">
    <source>
        <dbReference type="SAM" id="MobiDB-lite"/>
    </source>
</evidence>
<feature type="region of interest" description="Disordered" evidence="1">
    <location>
        <begin position="102"/>
        <end position="197"/>
    </location>
</feature>
<name>A0A0D0AK26_9AGAR</name>
<proteinExistence type="predicted"/>
<accession>A0A0D0AK26</accession>
<dbReference type="EMBL" id="KN834898">
    <property type="protein sequence ID" value="KIK50505.1"/>
    <property type="molecule type" value="Genomic_DNA"/>
</dbReference>
<sequence length="197" mass="21182">MWMCLRVRWGCMDPNTNVSGITLSRTISRDDGDLQDPAEVAMWKGELFKEWNWVLVEFTTLTSLPLFGEYVPKEYRAQRGLQLAGIHPSLILNPSLGSVYSSSISTSPPSSSSTGGRVRLSSLFSSPGHAGATSTASPADTGRGKKEKKGGSIFSGSTKALTMASTPTPYDPRNGQSGTPYSRQTYADDTTSSTTDQ</sequence>
<evidence type="ECO:0000313" key="2">
    <source>
        <dbReference type="EMBL" id="KIK50505.1"/>
    </source>
</evidence>